<dbReference type="Proteomes" id="UP000245014">
    <property type="component" value="Unassembled WGS sequence"/>
</dbReference>
<evidence type="ECO:0008006" key="3">
    <source>
        <dbReference type="Google" id="ProtNLM"/>
    </source>
</evidence>
<reference evidence="1 2" key="1">
    <citation type="submission" date="2018-05" db="EMBL/GenBank/DDBJ databases">
        <title>Antimicrobial susceptibility testing and genomic analysis of Arcobacter skirrowii strains and one Arcobacter butzleri isolated from German poultry farms.</title>
        <authorList>
            <person name="Haenel I."/>
            <person name="Hotzel H."/>
            <person name="Tomaso H."/>
            <person name="Busch A."/>
        </authorList>
    </citation>
    <scope>NUCLEOTIDE SEQUENCE [LARGE SCALE GENOMIC DNA]</scope>
    <source>
        <strain evidence="2">v</strain>
    </source>
</reference>
<protein>
    <recommendedName>
        <fullName evidence="3">Sulfotransferase domain-containing protein</fullName>
    </recommendedName>
</protein>
<dbReference type="SUPFAM" id="SSF52540">
    <property type="entry name" value="P-loop containing nucleoside triphosphate hydrolases"/>
    <property type="match status" value="1"/>
</dbReference>
<name>A0A2U2C195_9BACT</name>
<evidence type="ECO:0000313" key="2">
    <source>
        <dbReference type="Proteomes" id="UP000245014"/>
    </source>
</evidence>
<dbReference type="InterPro" id="IPR027417">
    <property type="entry name" value="P-loop_NTPase"/>
</dbReference>
<dbReference type="EMBL" id="QEYI01000003">
    <property type="protein sequence ID" value="PWE21741.1"/>
    <property type="molecule type" value="Genomic_DNA"/>
</dbReference>
<dbReference type="RefSeq" id="WP_109158441.1">
    <property type="nucleotide sequence ID" value="NZ_QEYI01000003.1"/>
</dbReference>
<dbReference type="Gene3D" id="3.40.50.300">
    <property type="entry name" value="P-loop containing nucleotide triphosphate hydrolases"/>
    <property type="match status" value="1"/>
</dbReference>
<sequence length="370" mass="43711">MKLNNLFLYVGIQKTASSSIQETLFQNRDLLGENNFLYPKNWTKWHVSEIGALMYKEKEEERRNILHRANFTQLDRDNIINRLKEEIKVSNCENLILSAESIILYSSNGLKELKRIINEELSINKIKIVISTRNPIDFMNSFSQQLIKSSFKSSIEKLEERLHYKTQIIKFEEIFGKENIILYSFEEAKKNKNGIMGQFLEKINFPKDKIKEIKVYKQNEGISDISCDLIEYINQKEPFIVNNEISKNRKIGDTRLLHTLSGNKYVIEESEQKQICKEIIDDILWLKSNYNIDYTDMKYIQKPIIKFTNSNISEIEKIYLKLNKNIQNYIGKYFFDKLKKTKIYDIKSQIILRKILKTIKNQKGVDVGTI</sequence>
<gene>
    <name evidence="1" type="ORF">DF188_05880</name>
</gene>
<evidence type="ECO:0000313" key="1">
    <source>
        <dbReference type="EMBL" id="PWE21741.1"/>
    </source>
</evidence>
<comment type="caution">
    <text evidence="1">The sequence shown here is derived from an EMBL/GenBank/DDBJ whole genome shotgun (WGS) entry which is preliminary data.</text>
</comment>
<organism evidence="1 2">
    <name type="scientific">Aliarcobacter skirrowii</name>
    <dbReference type="NCBI Taxonomy" id="28200"/>
    <lineage>
        <taxon>Bacteria</taxon>
        <taxon>Pseudomonadati</taxon>
        <taxon>Campylobacterota</taxon>
        <taxon>Epsilonproteobacteria</taxon>
        <taxon>Campylobacterales</taxon>
        <taxon>Arcobacteraceae</taxon>
        <taxon>Aliarcobacter</taxon>
    </lineage>
</organism>
<dbReference type="AlphaFoldDB" id="A0A2U2C195"/>
<proteinExistence type="predicted"/>
<accession>A0A2U2C195</accession>